<dbReference type="Proteomes" id="UP000324222">
    <property type="component" value="Unassembled WGS sequence"/>
</dbReference>
<reference evidence="1 2" key="1">
    <citation type="submission" date="2019-05" db="EMBL/GenBank/DDBJ databases">
        <title>Another draft genome of Portunus trituberculatus and its Hox gene families provides insights of decapod evolution.</title>
        <authorList>
            <person name="Jeong J.-H."/>
            <person name="Song I."/>
            <person name="Kim S."/>
            <person name="Choi T."/>
            <person name="Kim D."/>
            <person name="Ryu S."/>
            <person name="Kim W."/>
        </authorList>
    </citation>
    <scope>NUCLEOTIDE SEQUENCE [LARGE SCALE GENOMIC DNA]</scope>
    <source>
        <tissue evidence="1">Muscle</tissue>
    </source>
</reference>
<gene>
    <name evidence="1" type="ORF">E2C01_084878</name>
</gene>
<keyword evidence="2" id="KW-1185">Reference proteome</keyword>
<proteinExistence type="predicted"/>
<evidence type="ECO:0000313" key="1">
    <source>
        <dbReference type="EMBL" id="MPC89915.1"/>
    </source>
</evidence>
<dbReference type="AlphaFoldDB" id="A0A5B7J561"/>
<accession>A0A5B7J561</accession>
<organism evidence="1 2">
    <name type="scientific">Portunus trituberculatus</name>
    <name type="common">Swimming crab</name>
    <name type="synonym">Neptunus trituberculatus</name>
    <dbReference type="NCBI Taxonomy" id="210409"/>
    <lineage>
        <taxon>Eukaryota</taxon>
        <taxon>Metazoa</taxon>
        <taxon>Ecdysozoa</taxon>
        <taxon>Arthropoda</taxon>
        <taxon>Crustacea</taxon>
        <taxon>Multicrustacea</taxon>
        <taxon>Malacostraca</taxon>
        <taxon>Eumalacostraca</taxon>
        <taxon>Eucarida</taxon>
        <taxon>Decapoda</taxon>
        <taxon>Pleocyemata</taxon>
        <taxon>Brachyura</taxon>
        <taxon>Eubrachyura</taxon>
        <taxon>Portunoidea</taxon>
        <taxon>Portunidae</taxon>
        <taxon>Portuninae</taxon>
        <taxon>Portunus</taxon>
    </lineage>
</organism>
<dbReference type="EMBL" id="VSRR010082601">
    <property type="protein sequence ID" value="MPC89915.1"/>
    <property type="molecule type" value="Genomic_DNA"/>
</dbReference>
<sequence length="84" mass="9416">MLASLLQQARPVMVNVFVRLKKEFISHAFLHPRVVTARKTSMNSLASNSSRFSGHSWVVVLKGENCKSHVTEVCVFHCLICCSL</sequence>
<name>A0A5B7J561_PORTR</name>
<protein>
    <submittedName>
        <fullName evidence="1">Uncharacterized protein</fullName>
    </submittedName>
</protein>
<evidence type="ECO:0000313" key="2">
    <source>
        <dbReference type="Proteomes" id="UP000324222"/>
    </source>
</evidence>
<comment type="caution">
    <text evidence="1">The sequence shown here is derived from an EMBL/GenBank/DDBJ whole genome shotgun (WGS) entry which is preliminary data.</text>
</comment>